<comment type="caution">
    <text evidence="2">The sequence shown here is derived from an EMBL/GenBank/DDBJ whole genome shotgun (WGS) entry which is preliminary data.</text>
</comment>
<evidence type="ECO:0000313" key="2">
    <source>
        <dbReference type="EMBL" id="MED6127226.1"/>
    </source>
</evidence>
<reference evidence="2 3" key="1">
    <citation type="journal article" date="2023" name="Plants (Basel)">
        <title>Bridging the Gap: Combining Genomics and Transcriptomics Approaches to Understand Stylosanthes scabra, an Orphan Legume from the Brazilian Caatinga.</title>
        <authorList>
            <person name="Ferreira-Neto J.R.C."/>
            <person name="da Silva M.D."/>
            <person name="Binneck E."/>
            <person name="de Melo N.F."/>
            <person name="da Silva R.H."/>
            <person name="de Melo A.L.T.M."/>
            <person name="Pandolfi V."/>
            <person name="Bustamante F.O."/>
            <person name="Brasileiro-Vidal A.C."/>
            <person name="Benko-Iseppon A.M."/>
        </authorList>
    </citation>
    <scope>NUCLEOTIDE SEQUENCE [LARGE SCALE GENOMIC DNA]</scope>
    <source>
        <tissue evidence="2">Leaves</tissue>
    </source>
</reference>
<dbReference type="Proteomes" id="UP001341840">
    <property type="component" value="Unassembled WGS sequence"/>
</dbReference>
<name>A0ABU6RSX4_9FABA</name>
<organism evidence="2 3">
    <name type="scientific">Stylosanthes scabra</name>
    <dbReference type="NCBI Taxonomy" id="79078"/>
    <lineage>
        <taxon>Eukaryota</taxon>
        <taxon>Viridiplantae</taxon>
        <taxon>Streptophyta</taxon>
        <taxon>Embryophyta</taxon>
        <taxon>Tracheophyta</taxon>
        <taxon>Spermatophyta</taxon>
        <taxon>Magnoliopsida</taxon>
        <taxon>eudicotyledons</taxon>
        <taxon>Gunneridae</taxon>
        <taxon>Pentapetalae</taxon>
        <taxon>rosids</taxon>
        <taxon>fabids</taxon>
        <taxon>Fabales</taxon>
        <taxon>Fabaceae</taxon>
        <taxon>Papilionoideae</taxon>
        <taxon>50 kb inversion clade</taxon>
        <taxon>dalbergioids sensu lato</taxon>
        <taxon>Dalbergieae</taxon>
        <taxon>Pterocarpus clade</taxon>
        <taxon>Stylosanthes</taxon>
    </lineage>
</organism>
<proteinExistence type="predicted"/>
<keyword evidence="3" id="KW-1185">Reference proteome</keyword>
<sequence>METSKAKEEELVKKIERLQAGHVQLKHEMSKLKLSERCHHHCHRSHSLSPQHSRLGGGSGAAGGCNNKWSSSSPLKRESHSNNNLNHNQNQNENGDGDVVGVKCEG</sequence>
<accession>A0ABU6RSX4</accession>
<protein>
    <submittedName>
        <fullName evidence="2">Uncharacterized protein</fullName>
    </submittedName>
</protein>
<feature type="region of interest" description="Disordered" evidence="1">
    <location>
        <begin position="38"/>
        <end position="106"/>
    </location>
</feature>
<gene>
    <name evidence="2" type="ORF">PIB30_085998</name>
</gene>
<feature type="compositionally biased region" description="Low complexity" evidence="1">
    <location>
        <begin position="81"/>
        <end position="94"/>
    </location>
</feature>
<dbReference type="EMBL" id="JASCZI010031664">
    <property type="protein sequence ID" value="MED6127226.1"/>
    <property type="molecule type" value="Genomic_DNA"/>
</dbReference>
<evidence type="ECO:0000256" key="1">
    <source>
        <dbReference type="SAM" id="MobiDB-lite"/>
    </source>
</evidence>
<evidence type="ECO:0000313" key="3">
    <source>
        <dbReference type="Proteomes" id="UP001341840"/>
    </source>
</evidence>